<sequence length="121" mass="13424">MFIAASIGRGNRGTDDKEYQLHSPPLPKGKLVNNTVFLHGDVRAKPHKAENFRDALTPTVLLLDVVSLGASQINHLWAVTFNDAAPSKRLLTMKALQAKGRCCVIVDPLDQQVELKLRWLL</sequence>
<dbReference type="EMBL" id="JABSTU010000005">
    <property type="protein sequence ID" value="KAH8029892.1"/>
    <property type="molecule type" value="Genomic_DNA"/>
</dbReference>
<evidence type="ECO:0000313" key="2">
    <source>
        <dbReference type="Proteomes" id="UP000821866"/>
    </source>
</evidence>
<comment type="caution">
    <text evidence="1">The sequence shown here is derived from an EMBL/GenBank/DDBJ whole genome shotgun (WGS) entry which is preliminary data.</text>
</comment>
<accession>A0A9J6E6E6</accession>
<reference evidence="1" key="2">
    <citation type="submission" date="2021-09" db="EMBL/GenBank/DDBJ databases">
        <authorList>
            <person name="Jia N."/>
            <person name="Wang J."/>
            <person name="Shi W."/>
            <person name="Du L."/>
            <person name="Sun Y."/>
            <person name="Zhan W."/>
            <person name="Jiang J."/>
            <person name="Wang Q."/>
            <person name="Zhang B."/>
            <person name="Ji P."/>
            <person name="Sakyi L.B."/>
            <person name="Cui X."/>
            <person name="Yuan T."/>
            <person name="Jiang B."/>
            <person name="Yang W."/>
            <person name="Lam T.T.-Y."/>
            <person name="Chang Q."/>
            <person name="Ding S."/>
            <person name="Wang X."/>
            <person name="Zhu J."/>
            <person name="Ruan X."/>
            <person name="Zhao L."/>
            <person name="Wei J."/>
            <person name="Que T."/>
            <person name="Du C."/>
            <person name="Cheng J."/>
            <person name="Dai P."/>
            <person name="Han X."/>
            <person name="Huang E."/>
            <person name="Gao Y."/>
            <person name="Liu J."/>
            <person name="Shao H."/>
            <person name="Ye R."/>
            <person name="Li L."/>
            <person name="Wei W."/>
            <person name="Wang X."/>
            <person name="Wang C."/>
            <person name="Huo Q."/>
            <person name="Li W."/>
            <person name="Guo W."/>
            <person name="Chen H."/>
            <person name="Chen S."/>
            <person name="Zhou L."/>
            <person name="Zhou L."/>
            <person name="Ni X."/>
            <person name="Tian J."/>
            <person name="Zhou Y."/>
            <person name="Sheng Y."/>
            <person name="Liu T."/>
            <person name="Pan Y."/>
            <person name="Xia L."/>
            <person name="Li J."/>
            <person name="Zhao F."/>
            <person name="Cao W."/>
        </authorList>
    </citation>
    <scope>NUCLEOTIDE SEQUENCE</scope>
    <source>
        <strain evidence="1">Rmic-2018</strain>
        <tissue evidence="1">Larvae</tissue>
    </source>
</reference>
<evidence type="ECO:0000313" key="1">
    <source>
        <dbReference type="EMBL" id="KAH8029892.1"/>
    </source>
</evidence>
<gene>
    <name evidence="1" type="ORF">HPB51_005099</name>
</gene>
<keyword evidence="2" id="KW-1185">Reference proteome</keyword>
<dbReference type="VEuPathDB" id="VectorBase:LOC119177109"/>
<organism evidence="1 2">
    <name type="scientific">Rhipicephalus microplus</name>
    <name type="common">Cattle tick</name>
    <name type="synonym">Boophilus microplus</name>
    <dbReference type="NCBI Taxonomy" id="6941"/>
    <lineage>
        <taxon>Eukaryota</taxon>
        <taxon>Metazoa</taxon>
        <taxon>Ecdysozoa</taxon>
        <taxon>Arthropoda</taxon>
        <taxon>Chelicerata</taxon>
        <taxon>Arachnida</taxon>
        <taxon>Acari</taxon>
        <taxon>Parasitiformes</taxon>
        <taxon>Ixodida</taxon>
        <taxon>Ixodoidea</taxon>
        <taxon>Ixodidae</taxon>
        <taxon>Rhipicephalinae</taxon>
        <taxon>Rhipicephalus</taxon>
        <taxon>Boophilus</taxon>
    </lineage>
</organism>
<dbReference type="AlphaFoldDB" id="A0A9J6E6E6"/>
<name>A0A9J6E6E6_RHIMP</name>
<proteinExistence type="predicted"/>
<protein>
    <submittedName>
        <fullName evidence="1">Uncharacterized protein</fullName>
    </submittedName>
</protein>
<reference evidence="1" key="1">
    <citation type="journal article" date="2020" name="Cell">
        <title>Large-Scale Comparative Analyses of Tick Genomes Elucidate Their Genetic Diversity and Vector Capacities.</title>
        <authorList>
            <consortium name="Tick Genome and Microbiome Consortium (TIGMIC)"/>
            <person name="Jia N."/>
            <person name="Wang J."/>
            <person name="Shi W."/>
            <person name="Du L."/>
            <person name="Sun Y."/>
            <person name="Zhan W."/>
            <person name="Jiang J.F."/>
            <person name="Wang Q."/>
            <person name="Zhang B."/>
            <person name="Ji P."/>
            <person name="Bell-Sakyi L."/>
            <person name="Cui X.M."/>
            <person name="Yuan T.T."/>
            <person name="Jiang B.G."/>
            <person name="Yang W.F."/>
            <person name="Lam T.T."/>
            <person name="Chang Q.C."/>
            <person name="Ding S.J."/>
            <person name="Wang X.J."/>
            <person name="Zhu J.G."/>
            <person name="Ruan X.D."/>
            <person name="Zhao L."/>
            <person name="Wei J.T."/>
            <person name="Ye R.Z."/>
            <person name="Que T.C."/>
            <person name="Du C.H."/>
            <person name="Zhou Y.H."/>
            <person name="Cheng J.X."/>
            <person name="Dai P.F."/>
            <person name="Guo W.B."/>
            <person name="Han X.H."/>
            <person name="Huang E.J."/>
            <person name="Li L.F."/>
            <person name="Wei W."/>
            <person name="Gao Y.C."/>
            <person name="Liu J.Z."/>
            <person name="Shao H.Z."/>
            <person name="Wang X."/>
            <person name="Wang C.C."/>
            <person name="Yang T.C."/>
            <person name="Huo Q.B."/>
            <person name="Li W."/>
            <person name="Chen H.Y."/>
            <person name="Chen S.E."/>
            <person name="Zhou L.G."/>
            <person name="Ni X.B."/>
            <person name="Tian J.H."/>
            <person name="Sheng Y."/>
            <person name="Liu T."/>
            <person name="Pan Y.S."/>
            <person name="Xia L.Y."/>
            <person name="Li J."/>
            <person name="Zhao F."/>
            <person name="Cao W.C."/>
        </authorList>
    </citation>
    <scope>NUCLEOTIDE SEQUENCE</scope>
    <source>
        <strain evidence="1">Rmic-2018</strain>
    </source>
</reference>
<dbReference type="Proteomes" id="UP000821866">
    <property type="component" value="Chromosome 3"/>
</dbReference>